<organism evidence="1 2">
    <name type="scientific">Bionectria ochroleuca</name>
    <name type="common">Gliocladium roseum</name>
    <dbReference type="NCBI Taxonomy" id="29856"/>
    <lineage>
        <taxon>Eukaryota</taxon>
        <taxon>Fungi</taxon>
        <taxon>Dikarya</taxon>
        <taxon>Ascomycota</taxon>
        <taxon>Pezizomycotina</taxon>
        <taxon>Sordariomycetes</taxon>
        <taxon>Hypocreomycetidae</taxon>
        <taxon>Hypocreales</taxon>
        <taxon>Bionectriaceae</taxon>
        <taxon>Clonostachys</taxon>
    </lineage>
</organism>
<gene>
    <name evidence="1" type="ORF">IM811_012058</name>
</gene>
<reference evidence="1" key="1">
    <citation type="submission" date="2020-10" db="EMBL/GenBank/DDBJ databases">
        <title>High-Quality Genome Resource of Clonostachys rosea strain S41 by Oxford Nanopore Long-Read Sequencing.</title>
        <authorList>
            <person name="Wang H."/>
        </authorList>
    </citation>
    <scope>NUCLEOTIDE SEQUENCE</scope>
    <source>
        <strain evidence="1">S41</strain>
    </source>
</reference>
<evidence type="ECO:0000313" key="2">
    <source>
        <dbReference type="Proteomes" id="UP000616885"/>
    </source>
</evidence>
<sequence>MISLLCIQTAAAYRRCPYSPDTSLATNKLLQYHAKHHLVSALIVILCHNRNPVSRRHHRWLPSRLSLPIKIQCLQQLIVAPPFSWKVKMHSYCKLTNQSATPAI</sequence>
<accession>A0A8H7NCW8</accession>
<proteinExistence type="predicted"/>
<protein>
    <submittedName>
        <fullName evidence="1">Uncharacterized protein</fullName>
    </submittedName>
</protein>
<dbReference type="EMBL" id="JADCTT010000004">
    <property type="protein sequence ID" value="KAF9753300.1"/>
    <property type="molecule type" value="Genomic_DNA"/>
</dbReference>
<name>A0A8H7NCW8_BIOOC</name>
<evidence type="ECO:0000313" key="1">
    <source>
        <dbReference type="EMBL" id="KAF9753300.1"/>
    </source>
</evidence>
<dbReference type="AlphaFoldDB" id="A0A8H7NCW8"/>
<dbReference type="Proteomes" id="UP000616885">
    <property type="component" value="Unassembled WGS sequence"/>
</dbReference>
<comment type="caution">
    <text evidence="1">The sequence shown here is derived from an EMBL/GenBank/DDBJ whole genome shotgun (WGS) entry which is preliminary data.</text>
</comment>